<dbReference type="PANTHER" id="PTHR45833:SF1">
    <property type="entry name" value="METHIONINE SYNTHASE"/>
    <property type="match status" value="1"/>
</dbReference>
<keyword evidence="3" id="KW-0170">Cobalt</keyword>
<gene>
    <name evidence="6" type="primary">mtbC</name>
    <name evidence="6" type="ORF">SSCH_1000015</name>
</gene>
<organism evidence="6 7">
    <name type="scientific">Syntrophaceticus schinkii</name>
    <dbReference type="NCBI Taxonomy" id="499207"/>
    <lineage>
        <taxon>Bacteria</taxon>
        <taxon>Bacillati</taxon>
        <taxon>Bacillota</taxon>
        <taxon>Clostridia</taxon>
        <taxon>Thermoanaerobacterales</taxon>
        <taxon>Thermoanaerobacterales Family III. Incertae Sedis</taxon>
        <taxon>Syntrophaceticus</taxon>
    </lineage>
</organism>
<evidence type="ECO:0000256" key="2">
    <source>
        <dbReference type="ARBA" id="ARBA00022723"/>
    </source>
</evidence>
<dbReference type="Proteomes" id="UP000046155">
    <property type="component" value="Unassembled WGS sequence"/>
</dbReference>
<keyword evidence="7" id="KW-1185">Reference proteome</keyword>
<dbReference type="AlphaFoldDB" id="A0A0B7MGM9"/>
<dbReference type="InterPro" id="IPR006158">
    <property type="entry name" value="Cobalamin-bd"/>
</dbReference>
<dbReference type="Pfam" id="PF02310">
    <property type="entry name" value="B12-binding"/>
    <property type="match status" value="1"/>
</dbReference>
<dbReference type="Gene3D" id="1.10.1240.10">
    <property type="entry name" value="Methionine synthase domain"/>
    <property type="match status" value="1"/>
</dbReference>
<dbReference type="FunFam" id="3.40.50.280:FF:000003">
    <property type="entry name" value="Dimethylamine methyltransferase corrinoid protein"/>
    <property type="match status" value="1"/>
</dbReference>
<feature type="domain" description="B12-binding" evidence="4">
    <location>
        <begin position="87"/>
        <end position="207"/>
    </location>
</feature>
<dbReference type="InterPro" id="IPR036594">
    <property type="entry name" value="Meth_synthase_dom"/>
</dbReference>
<dbReference type="PANTHER" id="PTHR45833">
    <property type="entry name" value="METHIONINE SYNTHASE"/>
    <property type="match status" value="1"/>
</dbReference>
<evidence type="ECO:0000259" key="4">
    <source>
        <dbReference type="PROSITE" id="PS51332"/>
    </source>
</evidence>
<dbReference type="InterPro" id="IPR003759">
    <property type="entry name" value="Cbl-bd_cap"/>
</dbReference>
<dbReference type="SUPFAM" id="SSF47644">
    <property type="entry name" value="Methionine synthase domain"/>
    <property type="match status" value="1"/>
</dbReference>
<dbReference type="SUPFAM" id="SSF52242">
    <property type="entry name" value="Cobalamin (vitamin B12)-binding domain"/>
    <property type="match status" value="1"/>
</dbReference>
<evidence type="ECO:0000256" key="3">
    <source>
        <dbReference type="ARBA" id="ARBA00023285"/>
    </source>
</evidence>
<dbReference type="RefSeq" id="WP_044663757.1">
    <property type="nucleotide sequence ID" value="NZ_CDRZ01000003.1"/>
</dbReference>
<dbReference type="GO" id="GO:0046872">
    <property type="term" value="F:metal ion binding"/>
    <property type="evidence" value="ECO:0007669"/>
    <property type="project" value="UniProtKB-KW"/>
</dbReference>
<dbReference type="OrthoDB" id="9783599at2"/>
<evidence type="ECO:0000259" key="5">
    <source>
        <dbReference type="PROSITE" id="PS51337"/>
    </source>
</evidence>
<dbReference type="Pfam" id="PF02607">
    <property type="entry name" value="B12-binding_2"/>
    <property type="match status" value="1"/>
</dbReference>
<dbReference type="CDD" id="cd02070">
    <property type="entry name" value="corrinoid_protein_B12-BD"/>
    <property type="match status" value="1"/>
</dbReference>
<evidence type="ECO:0000256" key="1">
    <source>
        <dbReference type="ARBA" id="ARBA00010854"/>
    </source>
</evidence>
<dbReference type="Gene3D" id="3.40.50.280">
    <property type="entry name" value="Cobalamin-binding domain"/>
    <property type="match status" value="1"/>
</dbReference>
<dbReference type="GO" id="GO:0046653">
    <property type="term" value="P:tetrahydrofolate metabolic process"/>
    <property type="evidence" value="ECO:0007669"/>
    <property type="project" value="TreeGrafter"/>
</dbReference>
<dbReference type="SMART" id="SM01018">
    <property type="entry name" value="B12-binding_2"/>
    <property type="match status" value="1"/>
</dbReference>
<comment type="similarity">
    <text evidence="1">Belongs to the methylamine corrinoid protein family.</text>
</comment>
<evidence type="ECO:0000313" key="7">
    <source>
        <dbReference type="Proteomes" id="UP000046155"/>
    </source>
</evidence>
<dbReference type="PROSITE" id="PS51332">
    <property type="entry name" value="B12_BINDING"/>
    <property type="match status" value="1"/>
</dbReference>
<dbReference type="PROSITE" id="PS51337">
    <property type="entry name" value="B12_BINDING_NTER"/>
    <property type="match status" value="1"/>
</dbReference>
<dbReference type="GO" id="GO:0005829">
    <property type="term" value="C:cytosol"/>
    <property type="evidence" value="ECO:0007669"/>
    <property type="project" value="TreeGrafter"/>
</dbReference>
<dbReference type="EMBL" id="CDRZ01000003">
    <property type="protein sequence ID" value="CEO87378.1"/>
    <property type="molecule type" value="Genomic_DNA"/>
</dbReference>
<keyword evidence="2" id="KW-0479">Metal-binding</keyword>
<sequence>MSVQQIYNAVLEMDDEQVIKVVKAEIDNGTDVSAILNEGLISAMDEIGKRFSEGTVYVPEMMMAAQAMKAGVEELKPMMKDMETKSRGTIVIGTVKGDLHDIGKNLVAMMLESSGFNVIDLGVDVENDKFLEAAKDNNADIICMSALLTTTMPAMEEVIDAIKAAGLNFMTMIGGAPVTQEFADEIGATGFSEDAPGAVEKARKLIA</sequence>
<dbReference type="GO" id="GO:0031419">
    <property type="term" value="F:cobalamin binding"/>
    <property type="evidence" value="ECO:0007669"/>
    <property type="project" value="InterPro"/>
</dbReference>
<dbReference type="InterPro" id="IPR050554">
    <property type="entry name" value="Met_Synthase/Corrinoid"/>
</dbReference>
<evidence type="ECO:0000313" key="6">
    <source>
        <dbReference type="EMBL" id="CEO87378.1"/>
    </source>
</evidence>
<proteinExistence type="inferred from homology"/>
<dbReference type="InterPro" id="IPR036724">
    <property type="entry name" value="Cobalamin-bd_sf"/>
</dbReference>
<reference evidence="7" key="1">
    <citation type="submission" date="2015-01" db="EMBL/GenBank/DDBJ databases">
        <authorList>
            <person name="Manzoor Shahid"/>
            <person name="Zubair Saima"/>
        </authorList>
    </citation>
    <scope>NUCLEOTIDE SEQUENCE [LARGE SCALE GENOMIC DNA]</scope>
    <source>
        <strain evidence="7">Sp3</strain>
    </source>
</reference>
<protein>
    <submittedName>
        <fullName evidence="6">Dimethylamine corrinoid protein 1</fullName>
    </submittedName>
</protein>
<dbReference type="GO" id="GO:0008705">
    <property type="term" value="F:methionine synthase activity"/>
    <property type="evidence" value="ECO:0007669"/>
    <property type="project" value="TreeGrafter"/>
</dbReference>
<accession>A0A0B7MGM9</accession>
<dbReference type="GO" id="GO:0050667">
    <property type="term" value="P:homocysteine metabolic process"/>
    <property type="evidence" value="ECO:0007669"/>
    <property type="project" value="TreeGrafter"/>
</dbReference>
<name>A0A0B7MGM9_9FIRM</name>
<feature type="domain" description="B12-binding N-terminal" evidence="5">
    <location>
        <begin position="1"/>
        <end position="87"/>
    </location>
</feature>